<sequence length="94" mass="10592">MVSRVRTESLLWEQVAVIKEYSIGNVDDHGSGEIAQAPTRVFLNGERWMVFLQGACGCRLDFLVTSSDNFGFHRTELPSQTILSTLRCLVVFLK</sequence>
<evidence type="ECO:0000313" key="2">
    <source>
        <dbReference type="Proteomes" id="UP000218231"/>
    </source>
</evidence>
<protein>
    <submittedName>
        <fullName evidence="1">Uncharacterized protein</fullName>
    </submittedName>
</protein>
<comment type="caution">
    <text evidence="1">The sequence shown here is derived from an EMBL/GenBank/DDBJ whole genome shotgun (WGS) entry which is preliminary data.</text>
</comment>
<reference evidence="1 2" key="1">
    <citation type="journal article" date="2017" name="Curr. Biol.">
        <title>Genome architecture and evolution of a unichromosomal asexual nematode.</title>
        <authorList>
            <person name="Fradin H."/>
            <person name="Zegar C."/>
            <person name="Gutwein M."/>
            <person name="Lucas J."/>
            <person name="Kovtun M."/>
            <person name="Corcoran D."/>
            <person name="Baugh L.R."/>
            <person name="Kiontke K."/>
            <person name="Gunsalus K."/>
            <person name="Fitch D.H."/>
            <person name="Piano F."/>
        </authorList>
    </citation>
    <scope>NUCLEOTIDE SEQUENCE [LARGE SCALE GENOMIC DNA]</scope>
    <source>
        <strain evidence="1">PF1309</strain>
    </source>
</reference>
<organism evidence="1 2">
    <name type="scientific">Diploscapter pachys</name>
    <dbReference type="NCBI Taxonomy" id="2018661"/>
    <lineage>
        <taxon>Eukaryota</taxon>
        <taxon>Metazoa</taxon>
        <taxon>Ecdysozoa</taxon>
        <taxon>Nematoda</taxon>
        <taxon>Chromadorea</taxon>
        <taxon>Rhabditida</taxon>
        <taxon>Rhabditina</taxon>
        <taxon>Rhabditomorpha</taxon>
        <taxon>Rhabditoidea</taxon>
        <taxon>Rhabditidae</taxon>
        <taxon>Diploscapter</taxon>
    </lineage>
</organism>
<evidence type="ECO:0000313" key="1">
    <source>
        <dbReference type="EMBL" id="PAV65654.1"/>
    </source>
</evidence>
<dbReference type="Proteomes" id="UP000218231">
    <property type="component" value="Unassembled WGS sequence"/>
</dbReference>
<name>A0A2A2JVE3_9BILA</name>
<keyword evidence="2" id="KW-1185">Reference proteome</keyword>
<dbReference type="AlphaFoldDB" id="A0A2A2JVE3"/>
<gene>
    <name evidence="1" type="ORF">WR25_12745</name>
</gene>
<dbReference type="EMBL" id="LIAE01010200">
    <property type="protein sequence ID" value="PAV65654.1"/>
    <property type="molecule type" value="Genomic_DNA"/>
</dbReference>
<accession>A0A2A2JVE3</accession>
<proteinExistence type="predicted"/>